<dbReference type="RefSeq" id="WP_390252331.1">
    <property type="nucleotide sequence ID" value="NZ_JBHSDT010000008.1"/>
</dbReference>
<evidence type="ECO:0000313" key="2">
    <source>
        <dbReference type="Proteomes" id="UP001595882"/>
    </source>
</evidence>
<accession>A0ABV8WVB6</accession>
<sequence>MIIRSASLKNVPSIVKVHVSSLKSSHRDILPVEFLDRLDDDYSTGRFINALTRNDEKIFVAQDRKAWLVGFIWGGLARGQGFKYKGENYAKFQSF</sequence>
<protein>
    <recommendedName>
        <fullName evidence="3">GNAT family N-acetyltransferase</fullName>
    </recommendedName>
</protein>
<gene>
    <name evidence="1" type="ORF">ACFOY7_12015</name>
</gene>
<keyword evidence="2" id="KW-1185">Reference proteome</keyword>
<evidence type="ECO:0000313" key="1">
    <source>
        <dbReference type="EMBL" id="MFC4403797.1"/>
    </source>
</evidence>
<proteinExistence type="predicted"/>
<dbReference type="SUPFAM" id="SSF55729">
    <property type="entry name" value="Acyl-CoA N-acyltransferases (Nat)"/>
    <property type="match status" value="1"/>
</dbReference>
<organism evidence="1 2">
    <name type="scientific">Gracilibacillus xinjiangensis</name>
    <dbReference type="NCBI Taxonomy" id="1193282"/>
    <lineage>
        <taxon>Bacteria</taxon>
        <taxon>Bacillati</taxon>
        <taxon>Bacillota</taxon>
        <taxon>Bacilli</taxon>
        <taxon>Bacillales</taxon>
        <taxon>Bacillaceae</taxon>
        <taxon>Gracilibacillus</taxon>
    </lineage>
</organism>
<comment type="caution">
    <text evidence="1">The sequence shown here is derived from an EMBL/GenBank/DDBJ whole genome shotgun (WGS) entry which is preliminary data.</text>
</comment>
<reference evidence="2" key="1">
    <citation type="journal article" date="2019" name="Int. J. Syst. Evol. Microbiol.">
        <title>The Global Catalogue of Microorganisms (GCM) 10K type strain sequencing project: providing services to taxonomists for standard genome sequencing and annotation.</title>
        <authorList>
            <consortium name="The Broad Institute Genomics Platform"/>
            <consortium name="The Broad Institute Genome Sequencing Center for Infectious Disease"/>
            <person name="Wu L."/>
            <person name="Ma J."/>
        </authorList>
    </citation>
    <scope>NUCLEOTIDE SEQUENCE [LARGE SCALE GENOMIC DNA]</scope>
    <source>
        <strain evidence="2">CCUG 37865</strain>
    </source>
</reference>
<dbReference type="InterPro" id="IPR016181">
    <property type="entry name" value="Acyl_CoA_acyltransferase"/>
</dbReference>
<dbReference type="Gene3D" id="3.40.630.30">
    <property type="match status" value="1"/>
</dbReference>
<dbReference type="Proteomes" id="UP001595882">
    <property type="component" value="Unassembled WGS sequence"/>
</dbReference>
<dbReference type="EMBL" id="JBHSDT010000008">
    <property type="protein sequence ID" value="MFC4403797.1"/>
    <property type="molecule type" value="Genomic_DNA"/>
</dbReference>
<evidence type="ECO:0008006" key="3">
    <source>
        <dbReference type="Google" id="ProtNLM"/>
    </source>
</evidence>
<name>A0ABV8WVB6_9BACI</name>